<dbReference type="Gene3D" id="3.40.50.300">
    <property type="entry name" value="P-loop containing nucleotide triphosphate hydrolases"/>
    <property type="match status" value="1"/>
</dbReference>
<feature type="domain" description="Helicase ATP-binding" evidence="8">
    <location>
        <begin position="626"/>
        <end position="834"/>
    </location>
</feature>
<keyword evidence="6" id="KW-0539">Nucleus</keyword>
<dbReference type="Proteomes" id="UP000554482">
    <property type="component" value="Unassembled WGS sequence"/>
</dbReference>
<feature type="compositionally biased region" description="Basic and acidic residues" evidence="7">
    <location>
        <begin position="333"/>
        <end position="342"/>
    </location>
</feature>
<dbReference type="InterPro" id="IPR001650">
    <property type="entry name" value="Helicase_C-like"/>
</dbReference>
<dbReference type="EMBL" id="JABWDY010041421">
    <property type="protein sequence ID" value="KAF5177414.1"/>
    <property type="molecule type" value="Genomic_DNA"/>
</dbReference>
<organism evidence="10 11">
    <name type="scientific">Thalictrum thalictroides</name>
    <name type="common">Rue-anemone</name>
    <name type="synonym">Anemone thalictroides</name>
    <dbReference type="NCBI Taxonomy" id="46969"/>
    <lineage>
        <taxon>Eukaryota</taxon>
        <taxon>Viridiplantae</taxon>
        <taxon>Streptophyta</taxon>
        <taxon>Embryophyta</taxon>
        <taxon>Tracheophyta</taxon>
        <taxon>Spermatophyta</taxon>
        <taxon>Magnoliopsida</taxon>
        <taxon>Ranunculales</taxon>
        <taxon>Ranunculaceae</taxon>
        <taxon>Thalictroideae</taxon>
        <taxon>Thalictrum</taxon>
    </lineage>
</organism>
<keyword evidence="5" id="KW-0067">ATP-binding</keyword>
<dbReference type="InterPro" id="IPR000330">
    <property type="entry name" value="SNF2_N"/>
</dbReference>
<feature type="compositionally biased region" description="Basic and acidic residues" evidence="7">
    <location>
        <begin position="96"/>
        <end position="106"/>
    </location>
</feature>
<evidence type="ECO:0000256" key="7">
    <source>
        <dbReference type="SAM" id="MobiDB-lite"/>
    </source>
</evidence>
<evidence type="ECO:0000259" key="9">
    <source>
        <dbReference type="PROSITE" id="PS51194"/>
    </source>
</evidence>
<keyword evidence="4" id="KW-0347">Helicase</keyword>
<feature type="compositionally biased region" description="Low complexity" evidence="7">
    <location>
        <begin position="107"/>
        <end position="118"/>
    </location>
</feature>
<comment type="subcellular location">
    <subcellularLocation>
        <location evidence="1">Nucleus</location>
    </subcellularLocation>
</comment>
<feature type="compositionally biased region" description="Acidic residues" evidence="7">
    <location>
        <begin position="160"/>
        <end position="185"/>
    </location>
</feature>
<feature type="compositionally biased region" description="Polar residues" evidence="7">
    <location>
        <begin position="343"/>
        <end position="354"/>
    </location>
</feature>
<feature type="domain" description="Helicase C-terminal" evidence="9">
    <location>
        <begin position="997"/>
        <end position="1158"/>
    </location>
</feature>
<dbReference type="GO" id="GO:0004386">
    <property type="term" value="F:helicase activity"/>
    <property type="evidence" value="ECO:0007669"/>
    <property type="project" value="UniProtKB-KW"/>
</dbReference>
<dbReference type="InterPro" id="IPR014001">
    <property type="entry name" value="Helicase_ATP-bd"/>
</dbReference>
<dbReference type="GO" id="GO:0005524">
    <property type="term" value="F:ATP binding"/>
    <property type="evidence" value="ECO:0007669"/>
    <property type="project" value="UniProtKB-KW"/>
</dbReference>
<feature type="compositionally biased region" description="Acidic residues" evidence="7">
    <location>
        <begin position="368"/>
        <end position="380"/>
    </location>
</feature>
<evidence type="ECO:0000259" key="8">
    <source>
        <dbReference type="PROSITE" id="PS51192"/>
    </source>
</evidence>
<dbReference type="AlphaFoldDB" id="A0A7J6UXR7"/>
<proteinExistence type="predicted"/>
<dbReference type="GO" id="GO:0005634">
    <property type="term" value="C:nucleus"/>
    <property type="evidence" value="ECO:0007669"/>
    <property type="project" value="UniProtKB-SubCell"/>
</dbReference>
<dbReference type="PROSITE" id="PS51194">
    <property type="entry name" value="HELICASE_CTER"/>
    <property type="match status" value="1"/>
</dbReference>
<keyword evidence="11" id="KW-1185">Reference proteome</keyword>
<dbReference type="GO" id="GO:0080188">
    <property type="term" value="P:gene silencing by siRNA-directed DNA methylation"/>
    <property type="evidence" value="ECO:0007669"/>
    <property type="project" value="InterPro"/>
</dbReference>
<dbReference type="Gene3D" id="3.40.50.10810">
    <property type="entry name" value="Tandem AAA-ATPase domain"/>
    <property type="match status" value="1"/>
</dbReference>
<evidence type="ECO:0000256" key="2">
    <source>
        <dbReference type="ARBA" id="ARBA00022741"/>
    </source>
</evidence>
<dbReference type="SMART" id="SM00490">
    <property type="entry name" value="HELICc"/>
    <property type="match status" value="1"/>
</dbReference>
<feature type="compositionally biased region" description="Basic and acidic residues" evidence="7">
    <location>
        <begin position="119"/>
        <end position="131"/>
    </location>
</feature>
<dbReference type="InterPro" id="IPR027417">
    <property type="entry name" value="P-loop_NTPase"/>
</dbReference>
<dbReference type="InterPro" id="IPR044567">
    <property type="entry name" value="CLSY/DRD1"/>
</dbReference>
<protein>
    <submittedName>
        <fullName evidence="10">Snf2 domain-containing protein classy</fullName>
    </submittedName>
</protein>
<feature type="compositionally biased region" description="Acidic residues" evidence="7">
    <location>
        <begin position="277"/>
        <end position="298"/>
    </location>
</feature>
<dbReference type="PANTHER" id="PTHR45821">
    <property type="entry name" value="SNF2 DOMAIN-CONTAINING PROTEIN CLASSY 2-RELATED"/>
    <property type="match status" value="1"/>
</dbReference>
<dbReference type="PROSITE" id="PS51192">
    <property type="entry name" value="HELICASE_ATP_BIND_1"/>
    <property type="match status" value="1"/>
</dbReference>
<sequence length="1199" mass="135609">MDFYEKPIGKRTRFETNKYFKRKHEEIFGTNRRKACNAAQSSQHSCENTEEFVSSDEKGVRGFQKSKKKLVIEDDDIVQLIDGFEESGKKSSSKIGFDEKRDKEKGSSGLVGLRGSSELNRKDVDKGKNVDLDLSSGEESNEVDETDSSDDGVEILSSSSEDEDGDDSESSEEGSDEDSGDESDEEMPKRGKVVEQNTVSNAKKSVKVLSISSEESSSSSEDEDDSEDEDEWLDEDSDESSENRLKMKTVSGSKVVSPSRKDAQVTNISNEESTSCSDDDDDVDIEDVEECADDDSDECSEKRPKRKRVSGSNDVHPAKRIVGASKTTSSTDCDARRTRSHDCPSSYSNKSVGTLSHPICLDEEIDDRSENASDEGDDNDERNKDVGDVPAKNIVKASKTSKGDALNDVSLHDILVTTILEKGGKLQQEEPVPLVDVDEPFLLKFNFGVENSNPVEKSDEEKFVDKLWDEYDFALRSCEIGSFGTSAIDTEEPNEPYLEIDAASLCSRGKHDLILDEQIGIKCRLCSFVKTEIKYILPSLGKCRYGRSARQYCGNDGDLSMWELSHFHNAGHDSQGSYVHFKNTVWDIFPRIREKMKQHQQEGFEFLWKNIAGGIEIDKIKKTARSGSTGSIGGCIISHAPGTGKTLLTIFFLRSYMEIFKDCRAVIVAPSSMLLPWEEEFKKWKAEIPFHNLNSLQLSGKEDEMACELLHGKTRNREWIRLLKLLSWSKGKSVLGISYNLFMKLVEERNMKDDDNKKQKAILYAKKTEEMRRILHEKPSLLVLDEGHLARNKKSLICKALGKIKTERRIILSGTPFQNNFEELYTTLSLVRPKFLNSISTSKMHIRSDLDEGKEARSKWASLTKSIGKHADDRLLEIRALMAPFVHVHKGSILKESVPGLRDCLVVLEPLPLQMKLLEEVQEILKRKHLGLQHAVSLVSIHPSLLTECGRSKNKNYDEGVIDEIKWKGFKLELNEINSKQFRLDPSHGVKTRFLMELIQLSEAKKEKVLVFSQFVEPFFLIKDQLRHHRNWTEDEEILQMDGKKNVTLRQSIIKRFNDEKSKVRVLLASTKACSEGINLTGASRVVLLDVVWNPSVEKQAIGRAHRFGQKKMVYTYHLITSGSLEEEKYRKQVSKDHLSELVFSSSQNCEDKEGKDSSSTICNDVILDEMVGSKKLKDMFKKIIYHPKESHLILNPIR</sequence>
<dbReference type="SUPFAM" id="SSF52540">
    <property type="entry name" value="P-loop containing nucleoside triphosphate hydrolases"/>
    <property type="match status" value="2"/>
</dbReference>
<comment type="caution">
    <text evidence="10">The sequence shown here is derived from an EMBL/GenBank/DDBJ whole genome shotgun (WGS) entry which is preliminary data.</text>
</comment>
<keyword evidence="3" id="KW-0378">Hydrolase</keyword>
<dbReference type="InterPro" id="IPR038718">
    <property type="entry name" value="SNF2-like_sf"/>
</dbReference>
<dbReference type="GO" id="GO:0016787">
    <property type="term" value="F:hydrolase activity"/>
    <property type="evidence" value="ECO:0007669"/>
    <property type="project" value="UniProtKB-KW"/>
</dbReference>
<dbReference type="Pfam" id="PF00271">
    <property type="entry name" value="Helicase_C"/>
    <property type="match status" value="1"/>
</dbReference>
<dbReference type="InterPro" id="IPR049730">
    <property type="entry name" value="SNF2/RAD54-like_C"/>
</dbReference>
<feature type="region of interest" description="Disordered" evidence="7">
    <location>
        <begin position="368"/>
        <end position="390"/>
    </location>
</feature>
<feature type="compositionally biased region" description="Acidic residues" evidence="7">
    <location>
        <begin position="139"/>
        <end position="153"/>
    </location>
</feature>
<evidence type="ECO:0000256" key="4">
    <source>
        <dbReference type="ARBA" id="ARBA00022806"/>
    </source>
</evidence>
<reference evidence="10 11" key="1">
    <citation type="submission" date="2020-06" db="EMBL/GenBank/DDBJ databases">
        <title>Transcriptomic and genomic resources for Thalictrum thalictroides and T. hernandezii: Facilitating candidate gene discovery in an emerging model plant lineage.</title>
        <authorList>
            <person name="Arias T."/>
            <person name="Riano-Pachon D.M."/>
            <person name="Di Stilio V.S."/>
        </authorList>
    </citation>
    <scope>NUCLEOTIDE SEQUENCE [LARGE SCALE GENOMIC DNA]</scope>
    <source>
        <strain evidence="11">cv. WT478/WT964</strain>
        <tissue evidence="10">Leaves</tissue>
    </source>
</reference>
<dbReference type="SMART" id="SM00487">
    <property type="entry name" value="DEXDc"/>
    <property type="match status" value="1"/>
</dbReference>
<feature type="compositionally biased region" description="Acidic residues" evidence="7">
    <location>
        <begin position="220"/>
        <end position="240"/>
    </location>
</feature>
<gene>
    <name evidence="10" type="ORF">FRX31_033004</name>
</gene>
<keyword evidence="2" id="KW-0547">Nucleotide-binding</keyword>
<feature type="region of interest" description="Disordered" evidence="7">
    <location>
        <begin position="83"/>
        <end position="354"/>
    </location>
</feature>
<evidence type="ECO:0000256" key="5">
    <source>
        <dbReference type="ARBA" id="ARBA00022840"/>
    </source>
</evidence>
<evidence type="ECO:0000313" key="10">
    <source>
        <dbReference type="EMBL" id="KAF5177414.1"/>
    </source>
</evidence>
<evidence type="ECO:0000256" key="6">
    <source>
        <dbReference type="ARBA" id="ARBA00023242"/>
    </source>
</evidence>
<name>A0A7J6UXR7_THATH</name>
<accession>A0A7J6UXR7</accession>
<evidence type="ECO:0000256" key="1">
    <source>
        <dbReference type="ARBA" id="ARBA00004123"/>
    </source>
</evidence>
<dbReference type="PANTHER" id="PTHR45821:SF5">
    <property type="entry name" value="SNF2 DOMAIN-CONTAINING PROTEIN CLASSY 4"/>
    <property type="match status" value="1"/>
</dbReference>
<dbReference type="CDD" id="cd18793">
    <property type="entry name" value="SF2_C_SNF"/>
    <property type="match status" value="1"/>
</dbReference>
<dbReference type="Pfam" id="PF00176">
    <property type="entry name" value="SNF2-rel_dom"/>
    <property type="match status" value="1"/>
</dbReference>
<evidence type="ECO:0000256" key="3">
    <source>
        <dbReference type="ARBA" id="ARBA00022801"/>
    </source>
</evidence>
<evidence type="ECO:0000313" key="11">
    <source>
        <dbReference type="Proteomes" id="UP000554482"/>
    </source>
</evidence>
<dbReference type="OrthoDB" id="2020972at2759"/>